<evidence type="ECO:0000313" key="2">
    <source>
        <dbReference type="Proteomes" id="UP000285648"/>
    </source>
</evidence>
<dbReference type="Proteomes" id="UP000285648">
    <property type="component" value="Unassembled WGS sequence"/>
</dbReference>
<sequence length="81" mass="8854">MNRIYIPYPQTPASAREWLIAHGISQSEFARLHGVPRETVAQLLQGSRQRGLRGKNRRIAIALGLRPGDGNEPLLSGGQPG</sequence>
<dbReference type="RefSeq" id="WP_121575062.1">
    <property type="nucleotide sequence ID" value="NZ_MJLZ01000020.1"/>
</dbReference>
<dbReference type="GO" id="GO:0003677">
    <property type="term" value="F:DNA binding"/>
    <property type="evidence" value="ECO:0007669"/>
    <property type="project" value="InterPro"/>
</dbReference>
<dbReference type="Gene3D" id="1.10.10.10">
    <property type="entry name" value="Winged helix-like DNA-binding domain superfamily/Winged helix DNA-binding domain"/>
    <property type="match status" value="1"/>
</dbReference>
<dbReference type="NCBIfam" id="TIGR04111">
    <property type="entry name" value="BcepMu_gp16"/>
    <property type="match status" value="1"/>
</dbReference>
<dbReference type="EMBL" id="MJLZ01000020">
    <property type="protein sequence ID" value="RLM23642.1"/>
    <property type="molecule type" value="Genomic_DNA"/>
</dbReference>
<evidence type="ECO:0000313" key="1">
    <source>
        <dbReference type="EMBL" id="RLM23642.1"/>
    </source>
</evidence>
<dbReference type="InterPro" id="IPR036388">
    <property type="entry name" value="WH-like_DNA-bd_sf"/>
</dbReference>
<dbReference type="InterPro" id="IPR001387">
    <property type="entry name" value="Cro/C1-type_HTH"/>
</dbReference>
<dbReference type="InterPro" id="IPR010982">
    <property type="entry name" value="Lambda_DNA-bd_dom_sf"/>
</dbReference>
<dbReference type="AlphaFoldDB" id="A0A421DNP3"/>
<dbReference type="OrthoDB" id="5679056at2"/>
<gene>
    <name evidence="1" type="ORF">BIY29_10085</name>
</gene>
<comment type="caution">
    <text evidence="1">The sequence shown here is derived from an EMBL/GenBank/DDBJ whole genome shotgun (WGS) entry which is preliminary data.</text>
</comment>
<protein>
    <recommendedName>
        <fullName evidence="3">DNA-binding protein</fullName>
    </recommendedName>
</protein>
<accession>A0A421DNP3</accession>
<reference evidence="1 2" key="1">
    <citation type="submission" date="2016-09" db="EMBL/GenBank/DDBJ databases">
        <authorList>
            <person name="Doonan J."/>
            <person name="Pachebat J.A."/>
            <person name="Golyshin P.N."/>
            <person name="Denman S."/>
            <person name="Mcdonald J.E."/>
        </authorList>
    </citation>
    <scope>NUCLEOTIDE SEQUENCE [LARGE SCALE GENOMIC DNA]</scope>
    <source>
        <strain evidence="1 2">NCPPB 3934</strain>
    </source>
</reference>
<proteinExistence type="predicted"/>
<name>A0A421DNP3_9GAMM</name>
<keyword evidence="2" id="KW-1185">Reference proteome</keyword>
<dbReference type="SUPFAM" id="SSF47413">
    <property type="entry name" value="lambda repressor-like DNA-binding domains"/>
    <property type="match status" value="1"/>
</dbReference>
<dbReference type="InterPro" id="IPR026365">
    <property type="entry name" value="BcepMu_gp16"/>
</dbReference>
<organism evidence="1 2">
    <name type="scientific">Brenneria alni</name>
    <dbReference type="NCBI Taxonomy" id="71656"/>
    <lineage>
        <taxon>Bacteria</taxon>
        <taxon>Pseudomonadati</taxon>
        <taxon>Pseudomonadota</taxon>
        <taxon>Gammaproteobacteria</taxon>
        <taxon>Enterobacterales</taxon>
        <taxon>Pectobacteriaceae</taxon>
        <taxon>Brenneria</taxon>
    </lineage>
</organism>
<dbReference type="CDD" id="cd00093">
    <property type="entry name" value="HTH_XRE"/>
    <property type="match status" value="1"/>
</dbReference>
<evidence type="ECO:0008006" key="3">
    <source>
        <dbReference type="Google" id="ProtNLM"/>
    </source>
</evidence>